<proteinExistence type="predicted"/>
<comment type="caution">
    <text evidence="1">The sequence shown here is derived from an EMBL/GenBank/DDBJ whole genome shotgun (WGS) entry which is preliminary data.</text>
</comment>
<name>A0A7X2TK46_9FIRM</name>
<dbReference type="RefSeq" id="WP_154431724.1">
    <property type="nucleotide sequence ID" value="NZ_VUMS01000007.1"/>
</dbReference>
<dbReference type="AlphaFoldDB" id="A0A7X2TK46"/>
<keyword evidence="2" id="KW-1185">Reference proteome</keyword>
<accession>A0A7X2TK46</accession>
<sequence>MNISQASNKELAKNISVDPSLISLLRTGKRKQPQNRDHIKNMASFFAKKCSADYQRNALSEMLGQSSISPNMPAEILAERLDLWLTKDPDITDQLFQGMETVPSKP</sequence>
<gene>
    <name evidence="1" type="ORF">FYJ57_04835</name>
</gene>
<dbReference type="Proteomes" id="UP000440513">
    <property type="component" value="Unassembled WGS sequence"/>
</dbReference>
<evidence type="ECO:0000313" key="1">
    <source>
        <dbReference type="EMBL" id="MST66068.1"/>
    </source>
</evidence>
<organism evidence="1 2">
    <name type="scientific">Oliverpabstia intestinalis</name>
    <dbReference type="NCBI Taxonomy" id="2606633"/>
    <lineage>
        <taxon>Bacteria</taxon>
        <taxon>Bacillati</taxon>
        <taxon>Bacillota</taxon>
        <taxon>Clostridia</taxon>
        <taxon>Lachnospirales</taxon>
        <taxon>Lachnospiraceae</taxon>
        <taxon>Oliverpabstia</taxon>
    </lineage>
</organism>
<dbReference type="EMBL" id="VUMS01000007">
    <property type="protein sequence ID" value="MST66068.1"/>
    <property type="molecule type" value="Genomic_DNA"/>
</dbReference>
<evidence type="ECO:0000313" key="2">
    <source>
        <dbReference type="Proteomes" id="UP000440513"/>
    </source>
</evidence>
<protein>
    <submittedName>
        <fullName evidence="1">Uncharacterized protein</fullName>
    </submittedName>
</protein>
<reference evidence="1 2" key="1">
    <citation type="submission" date="2019-08" db="EMBL/GenBank/DDBJ databases">
        <title>In-depth cultivation of the pig gut microbiome towards novel bacterial diversity and tailored functional studies.</title>
        <authorList>
            <person name="Wylensek D."/>
            <person name="Hitch T.C.A."/>
            <person name="Clavel T."/>
        </authorList>
    </citation>
    <scope>NUCLEOTIDE SEQUENCE [LARGE SCALE GENOMIC DNA]</scope>
    <source>
        <strain evidence="1 2">BSM-380-WT-5A</strain>
    </source>
</reference>